<sequence length="183" mass="21440">ILCRDAFAFISVIDANTKQPMGGVKVLPTDRAVIQRRQKQRFEIHVEEPLCDGNTETRSAFGSTNSLCSRTYYVIRVIWAEELLRHRLKRAEEAGQHNWTIDGYSFTKFEFLNERMAKITAACNGPYSVTDKDTFECRLRVLCICVSFREPIYWYRLKYISKRKFFCLVAKDYARVFNLLVLL</sequence>
<organism evidence="1 2">
    <name type="scientific">Parascaris univalens</name>
    <name type="common">Nematode worm</name>
    <dbReference type="NCBI Taxonomy" id="6257"/>
    <lineage>
        <taxon>Eukaryota</taxon>
        <taxon>Metazoa</taxon>
        <taxon>Ecdysozoa</taxon>
        <taxon>Nematoda</taxon>
        <taxon>Chromadorea</taxon>
        <taxon>Rhabditida</taxon>
        <taxon>Spirurina</taxon>
        <taxon>Ascaridomorpha</taxon>
        <taxon>Ascaridoidea</taxon>
        <taxon>Ascarididae</taxon>
        <taxon>Parascaris</taxon>
    </lineage>
</organism>
<dbReference type="Proteomes" id="UP000887569">
    <property type="component" value="Unplaced"/>
</dbReference>
<evidence type="ECO:0000313" key="2">
    <source>
        <dbReference type="WBParaSite" id="PgB35_g001_t03"/>
    </source>
</evidence>
<accession>A0A914ZVW8</accession>
<evidence type="ECO:0000313" key="1">
    <source>
        <dbReference type="Proteomes" id="UP000887569"/>
    </source>
</evidence>
<name>A0A914ZVW8_PARUN</name>
<proteinExistence type="predicted"/>
<protein>
    <submittedName>
        <fullName evidence="2">Uncharacterized protein</fullName>
    </submittedName>
</protein>
<reference evidence="2" key="1">
    <citation type="submission" date="2022-11" db="UniProtKB">
        <authorList>
            <consortium name="WormBaseParasite"/>
        </authorList>
    </citation>
    <scope>IDENTIFICATION</scope>
</reference>
<dbReference type="AlphaFoldDB" id="A0A914ZVW8"/>
<keyword evidence="1" id="KW-1185">Reference proteome</keyword>
<dbReference type="WBParaSite" id="PgB35_g001_t03">
    <property type="protein sequence ID" value="PgB35_g001_t03"/>
    <property type="gene ID" value="PgB35_g001"/>
</dbReference>